<feature type="signal peptide" evidence="1">
    <location>
        <begin position="1"/>
        <end position="37"/>
    </location>
</feature>
<dbReference type="Proteomes" id="UP000606172">
    <property type="component" value="Unassembled WGS sequence"/>
</dbReference>
<evidence type="ECO:0000313" key="3">
    <source>
        <dbReference type="Proteomes" id="UP000606172"/>
    </source>
</evidence>
<dbReference type="EMBL" id="BOOW01000012">
    <property type="protein sequence ID" value="GII91778.1"/>
    <property type="molecule type" value="Genomic_DNA"/>
</dbReference>
<dbReference type="RefSeq" id="WP_204023929.1">
    <property type="nucleotide sequence ID" value="NZ_BOOW01000012.1"/>
</dbReference>
<evidence type="ECO:0000256" key="1">
    <source>
        <dbReference type="SAM" id="SignalP"/>
    </source>
</evidence>
<evidence type="ECO:0008006" key="4">
    <source>
        <dbReference type="Google" id="ProtNLM"/>
    </source>
</evidence>
<accession>A0A919RDT8</accession>
<comment type="caution">
    <text evidence="2">The sequence shown here is derived from an EMBL/GenBank/DDBJ whole genome shotgun (WGS) entry which is preliminary data.</text>
</comment>
<keyword evidence="3" id="KW-1185">Reference proteome</keyword>
<gene>
    <name evidence="2" type="ORF">Ssi02_20090</name>
</gene>
<dbReference type="InterPro" id="IPR013320">
    <property type="entry name" value="ConA-like_dom_sf"/>
</dbReference>
<protein>
    <recommendedName>
        <fullName evidence="4">DUF11 domain-containing protein</fullName>
    </recommendedName>
</protein>
<evidence type="ECO:0000313" key="2">
    <source>
        <dbReference type="EMBL" id="GII91778.1"/>
    </source>
</evidence>
<dbReference type="SUPFAM" id="SSF49899">
    <property type="entry name" value="Concanavalin A-like lectins/glucanases"/>
    <property type="match status" value="1"/>
</dbReference>
<proteinExistence type="predicted"/>
<sequence length="698" mass="70166">MKIGRARAVTAPRPGLTAVATAVSLGFFALTAPPASAAELLDEGFRVDSTPSGVWTSSSVQGGDAPCLTAASAPPTASLGACAEGATDPVGQGVLRLTDDSAQAAGAILLNRPIPARRGVVIEFDLYMWGGRPYADSLGPRGGDGVSFYIVDGAASTAQAGEPGGALGYKGLRGAVVGIGFDQFGNFSNPRWAGKGGPGVKPNSVVIRGSESTGYGYVDGKALTRPLDDATGRDAAKRHVLIALSPENLLSVKIRHREGEPYQDLFTGVDLDALPNQNPLPDTIKVGFAASTGIAAANHALSDLKIRTLDADLGLAVGDDGPWQAGGTGAYTLTASAKPQAGVVDAPTKLTFETSAGVTPTAASGQGWTCSIAQREVTCDTTAVLRPGQSFPQVEVKVAIDRGTASMVTASGAVTSGNADADPADNTVDRTTGVTAAAGPPPNLGLTVAGDTTLAPGGSGTITVTTANAAGTGPATGTVTGVFTVTPPIEITGVTGAGWTCGTADRQVICTRTDRLDGGDSHPPIGISVRVPNVTGGPAAYQATVTTPGDGNPGDNTTTGFIRLPVIDPPPTGTLSIRVVSTPKPYVPGRPYSYSVTVRNPGATAVSGATLMIDWPSPWDRIRWTCTSSGGICPVPAGVGDVTKVIGLSSGGTMTFTVVCVMPPGIIETYTATASITAPGTTCTTARPCTGADTNSPA</sequence>
<feature type="chain" id="PRO_5038047705" description="DUF11 domain-containing protein" evidence="1">
    <location>
        <begin position="38"/>
        <end position="698"/>
    </location>
</feature>
<organism evidence="2 3">
    <name type="scientific">Sinosporangium siamense</name>
    <dbReference type="NCBI Taxonomy" id="1367973"/>
    <lineage>
        <taxon>Bacteria</taxon>
        <taxon>Bacillati</taxon>
        <taxon>Actinomycetota</taxon>
        <taxon>Actinomycetes</taxon>
        <taxon>Streptosporangiales</taxon>
        <taxon>Streptosporangiaceae</taxon>
        <taxon>Sinosporangium</taxon>
    </lineage>
</organism>
<dbReference type="Gene3D" id="2.60.120.200">
    <property type="match status" value="1"/>
</dbReference>
<dbReference type="AlphaFoldDB" id="A0A919RDT8"/>
<keyword evidence="1" id="KW-0732">Signal</keyword>
<reference evidence="2" key="1">
    <citation type="submission" date="2021-01" db="EMBL/GenBank/DDBJ databases">
        <title>Whole genome shotgun sequence of Sinosporangium siamense NBRC 109515.</title>
        <authorList>
            <person name="Komaki H."/>
            <person name="Tamura T."/>
        </authorList>
    </citation>
    <scope>NUCLEOTIDE SEQUENCE</scope>
    <source>
        <strain evidence="2">NBRC 109515</strain>
    </source>
</reference>
<name>A0A919RDT8_9ACTN</name>